<dbReference type="Proteomes" id="UP001283361">
    <property type="component" value="Unassembled WGS sequence"/>
</dbReference>
<dbReference type="EMBL" id="JAWDGP010002576">
    <property type="protein sequence ID" value="KAK3781913.1"/>
    <property type="molecule type" value="Genomic_DNA"/>
</dbReference>
<comment type="caution">
    <text evidence="3">The sequence shown here is derived from an EMBL/GenBank/DDBJ whole genome shotgun (WGS) entry which is preliminary data.</text>
</comment>
<feature type="compositionally biased region" description="Pro residues" evidence="2">
    <location>
        <begin position="296"/>
        <end position="312"/>
    </location>
</feature>
<feature type="region of interest" description="Disordered" evidence="2">
    <location>
        <begin position="230"/>
        <end position="410"/>
    </location>
</feature>
<feature type="compositionally biased region" description="Polar residues" evidence="2">
    <location>
        <begin position="183"/>
        <end position="193"/>
    </location>
</feature>
<feature type="compositionally biased region" description="Pro residues" evidence="2">
    <location>
        <begin position="322"/>
        <end position="333"/>
    </location>
</feature>
<keyword evidence="1" id="KW-0175">Coiled coil</keyword>
<feature type="region of interest" description="Disordered" evidence="2">
    <location>
        <begin position="457"/>
        <end position="485"/>
    </location>
</feature>
<reference evidence="3" key="1">
    <citation type="journal article" date="2023" name="G3 (Bethesda)">
        <title>A reference genome for the long-term kleptoplast-retaining sea slug Elysia crispata morphotype clarki.</title>
        <authorList>
            <person name="Eastman K.E."/>
            <person name="Pendleton A.L."/>
            <person name="Shaikh M.A."/>
            <person name="Suttiyut T."/>
            <person name="Ogas R."/>
            <person name="Tomko P."/>
            <person name="Gavelis G."/>
            <person name="Widhalm J.R."/>
            <person name="Wisecaver J.H."/>
        </authorList>
    </citation>
    <scope>NUCLEOTIDE SEQUENCE</scope>
    <source>
        <strain evidence="3">ECLA1</strain>
    </source>
</reference>
<gene>
    <name evidence="3" type="ORF">RRG08_020601</name>
</gene>
<feature type="compositionally biased region" description="Low complexity" evidence="2">
    <location>
        <begin position="261"/>
        <end position="292"/>
    </location>
</feature>
<organism evidence="3 4">
    <name type="scientific">Elysia crispata</name>
    <name type="common">lettuce slug</name>
    <dbReference type="NCBI Taxonomy" id="231223"/>
    <lineage>
        <taxon>Eukaryota</taxon>
        <taxon>Metazoa</taxon>
        <taxon>Spiralia</taxon>
        <taxon>Lophotrochozoa</taxon>
        <taxon>Mollusca</taxon>
        <taxon>Gastropoda</taxon>
        <taxon>Heterobranchia</taxon>
        <taxon>Euthyneura</taxon>
        <taxon>Panpulmonata</taxon>
        <taxon>Sacoglossa</taxon>
        <taxon>Placobranchoidea</taxon>
        <taxon>Plakobranchidae</taxon>
        <taxon>Elysia</taxon>
    </lineage>
</organism>
<evidence type="ECO:0000313" key="3">
    <source>
        <dbReference type="EMBL" id="KAK3781913.1"/>
    </source>
</evidence>
<feature type="region of interest" description="Disordered" evidence="2">
    <location>
        <begin position="541"/>
        <end position="566"/>
    </location>
</feature>
<feature type="compositionally biased region" description="Low complexity" evidence="2">
    <location>
        <begin position="469"/>
        <end position="485"/>
    </location>
</feature>
<evidence type="ECO:0000256" key="2">
    <source>
        <dbReference type="SAM" id="MobiDB-lite"/>
    </source>
</evidence>
<accession>A0AAE1A5Z0</accession>
<name>A0AAE1A5Z0_9GAST</name>
<feature type="region of interest" description="Disordered" evidence="2">
    <location>
        <begin position="154"/>
        <end position="197"/>
    </location>
</feature>
<feature type="coiled-coil region" evidence="1">
    <location>
        <begin position="127"/>
        <end position="154"/>
    </location>
</feature>
<dbReference type="AlphaFoldDB" id="A0AAE1A5Z0"/>
<feature type="compositionally biased region" description="Low complexity" evidence="2">
    <location>
        <begin position="550"/>
        <end position="566"/>
    </location>
</feature>
<proteinExistence type="predicted"/>
<feature type="compositionally biased region" description="Low complexity" evidence="2">
    <location>
        <begin position="154"/>
        <end position="182"/>
    </location>
</feature>
<evidence type="ECO:0000256" key="1">
    <source>
        <dbReference type="SAM" id="Coils"/>
    </source>
</evidence>
<feature type="compositionally biased region" description="Polar residues" evidence="2">
    <location>
        <begin position="43"/>
        <end position="60"/>
    </location>
</feature>
<keyword evidence="4" id="KW-1185">Reference proteome</keyword>
<feature type="region of interest" description="Disordered" evidence="2">
    <location>
        <begin position="42"/>
        <end position="66"/>
    </location>
</feature>
<sequence length="632" mass="68010">MAAQLTENSDIRNALAGIYHHFQTLDKAHLFDAVIAEEKLPGATQQQTSTAHQPPSTAHQPPSPAQENPALIRYVTKIPCNSSEGSASSANHVAAQSHAILDNKVHDRLATVEEETAKLRTEFIDFKKTIGDKLADLEKIVQDLQEKFNSISSVNSYSSNSTSGNNTSGTSGSTVDTDTNSGRSDNVDSSNAAGRNRDSTDYISVHHASTAPVTPFGVEHIYEDPRDFYPDSLPRYRAPPPPGPPGSSIRLYHAATSAPPSQQQQQQQVEQRSREQMTALSLATTTSTSLSLMVPPSEPLAQPPSSPRPPPRTAASSTPKDTPFPPTSSPPRRPNGNTSPENLPRSASTVSQLRDNFQNRAASEPARHPAILRSVSNPHPSIPPAVKPRTKPRVASVGAPGFQTGMNLEPVDDTVQDDTEQHESGTVAIRGIRTRPGLDIHTGESDTLVIGPISPFLDPHSQVPGAESGGPQPVPASSSVSVSPTPNTVHSIMFTIENMGRFKAATKKLAIQPFGLQIECSLKLQSKDQLLIRLDGTALPGNAGIPGPSPGRQQRQQHQARSAAPTAASRAHICIIHLGRDVSDDKILDQGWMLNIYQPCSMFINPKELFKVKGYIKLLVEVKIEALHQSHC</sequence>
<feature type="compositionally biased region" description="Polar residues" evidence="2">
    <location>
        <begin position="335"/>
        <end position="361"/>
    </location>
</feature>
<protein>
    <submittedName>
        <fullName evidence="3">Uncharacterized protein</fullName>
    </submittedName>
</protein>
<evidence type="ECO:0000313" key="4">
    <source>
        <dbReference type="Proteomes" id="UP001283361"/>
    </source>
</evidence>